<keyword evidence="2" id="KW-1185">Reference proteome</keyword>
<proteinExistence type="predicted"/>
<evidence type="ECO:0000313" key="2">
    <source>
        <dbReference type="Proteomes" id="UP001160499"/>
    </source>
</evidence>
<evidence type="ECO:0000313" key="1">
    <source>
        <dbReference type="EMBL" id="MDH6222269.1"/>
    </source>
</evidence>
<organism evidence="1 2">
    <name type="scientific">Streptomyces pseudovenezuelae</name>
    <dbReference type="NCBI Taxonomy" id="67350"/>
    <lineage>
        <taxon>Bacteria</taxon>
        <taxon>Bacillati</taxon>
        <taxon>Actinomycetota</taxon>
        <taxon>Actinomycetes</taxon>
        <taxon>Kitasatosporales</taxon>
        <taxon>Streptomycetaceae</taxon>
        <taxon>Streptomyces</taxon>
        <taxon>Streptomyces aurantiacus group</taxon>
    </lineage>
</organism>
<dbReference type="EMBL" id="JARXVH010000031">
    <property type="protein sequence ID" value="MDH6222269.1"/>
    <property type="molecule type" value="Genomic_DNA"/>
</dbReference>
<comment type="caution">
    <text evidence="1">The sequence shown here is derived from an EMBL/GenBank/DDBJ whole genome shotgun (WGS) entry which is preliminary data.</text>
</comment>
<sequence>MRAALTVRGESRTSYERTKFKHWTDADNGGCNMQAEVLKTEAVTAPEQDPKCALTRGSWYSSYDDQYLDAAKKLDVDQLASVPGTGQRG</sequence>
<name>A0ABT6M3Q2_9ACTN</name>
<accession>A0ABT6M3Q2</accession>
<dbReference type="Proteomes" id="UP001160499">
    <property type="component" value="Unassembled WGS sequence"/>
</dbReference>
<protein>
    <submittedName>
        <fullName evidence="1">Uncharacterized protein</fullName>
    </submittedName>
</protein>
<reference evidence="1 2" key="1">
    <citation type="submission" date="2023-04" db="EMBL/GenBank/DDBJ databases">
        <title>Forest soil microbial communities from Buena Vista Peninsula, Colon Province, Panama.</title>
        <authorList>
            <person name="Bouskill N."/>
        </authorList>
    </citation>
    <scope>NUCLEOTIDE SEQUENCE [LARGE SCALE GENOMIC DNA]</scope>
    <source>
        <strain evidence="1 2">GGS1</strain>
    </source>
</reference>
<gene>
    <name evidence="1" type="ORF">M2283_009618</name>
</gene>